<dbReference type="RefSeq" id="XP_020065361.1">
    <property type="nucleotide sequence ID" value="XM_020209738.1"/>
</dbReference>
<evidence type="ECO:0000313" key="2">
    <source>
        <dbReference type="EMBL" id="ODV80239.1"/>
    </source>
</evidence>
<feature type="region of interest" description="Disordered" evidence="1">
    <location>
        <begin position="1"/>
        <end position="20"/>
    </location>
</feature>
<organism evidence="2 3">
    <name type="scientific">Suhomyces tanzawaensis NRRL Y-17324</name>
    <dbReference type="NCBI Taxonomy" id="984487"/>
    <lineage>
        <taxon>Eukaryota</taxon>
        <taxon>Fungi</taxon>
        <taxon>Dikarya</taxon>
        <taxon>Ascomycota</taxon>
        <taxon>Saccharomycotina</taxon>
        <taxon>Pichiomycetes</taxon>
        <taxon>Debaryomycetaceae</taxon>
        <taxon>Suhomyces</taxon>
    </lineage>
</organism>
<dbReference type="AlphaFoldDB" id="A0A1E4SL58"/>
<name>A0A1E4SL58_9ASCO</name>
<gene>
    <name evidence="2" type="ORF">CANTADRAFT_49651</name>
</gene>
<keyword evidence="3" id="KW-1185">Reference proteome</keyword>
<proteinExistence type="predicted"/>
<dbReference type="OrthoDB" id="4025120at2759"/>
<dbReference type="Gene3D" id="3.90.1140.10">
    <property type="entry name" value="Cyclic phosphodiesterase"/>
    <property type="match status" value="1"/>
</dbReference>
<dbReference type="EMBL" id="KV453911">
    <property type="protein sequence ID" value="ODV80239.1"/>
    <property type="molecule type" value="Genomic_DNA"/>
</dbReference>
<dbReference type="GeneID" id="30983874"/>
<feature type="compositionally biased region" description="Polar residues" evidence="1">
    <location>
        <begin position="1"/>
        <end position="12"/>
    </location>
</feature>
<reference evidence="3" key="1">
    <citation type="submission" date="2016-05" db="EMBL/GenBank/DDBJ databases">
        <title>Comparative genomics of biotechnologically important yeasts.</title>
        <authorList>
            <consortium name="DOE Joint Genome Institute"/>
            <person name="Riley R."/>
            <person name="Haridas S."/>
            <person name="Wolfe K.H."/>
            <person name="Lopes M.R."/>
            <person name="Hittinger C.T."/>
            <person name="Goker M."/>
            <person name="Salamov A."/>
            <person name="Wisecaver J."/>
            <person name="Long T.M."/>
            <person name="Aerts A.L."/>
            <person name="Barry K."/>
            <person name="Choi C."/>
            <person name="Clum A."/>
            <person name="Coughlan A.Y."/>
            <person name="Deshpande S."/>
            <person name="Douglass A.P."/>
            <person name="Hanson S.J."/>
            <person name="Klenk H.-P."/>
            <person name="Labutti K."/>
            <person name="Lapidus A."/>
            <person name="Lindquist E."/>
            <person name="Lipzen A."/>
            <person name="Meier-Kolthoff J.P."/>
            <person name="Ohm R.A."/>
            <person name="Otillar R.P."/>
            <person name="Pangilinan J."/>
            <person name="Peng Y."/>
            <person name="Rokas A."/>
            <person name="Rosa C.A."/>
            <person name="Scheuner C."/>
            <person name="Sibirny A.A."/>
            <person name="Slot J.C."/>
            <person name="Stielow J.B."/>
            <person name="Sun H."/>
            <person name="Kurtzman C.P."/>
            <person name="Blackwell M."/>
            <person name="Grigoriev I.V."/>
            <person name="Jeffries T.W."/>
        </authorList>
    </citation>
    <scope>NUCLEOTIDE SEQUENCE [LARGE SCALE GENOMIC DNA]</scope>
    <source>
        <strain evidence="3">NRRL Y-17324</strain>
    </source>
</reference>
<evidence type="ECO:0008006" key="4">
    <source>
        <dbReference type="Google" id="ProtNLM"/>
    </source>
</evidence>
<evidence type="ECO:0000256" key="1">
    <source>
        <dbReference type="SAM" id="MobiDB-lite"/>
    </source>
</evidence>
<protein>
    <recommendedName>
        <fullName evidence="4">U6 snRNA phosphodiesterase</fullName>
    </recommendedName>
</protein>
<evidence type="ECO:0000313" key="3">
    <source>
        <dbReference type="Proteomes" id="UP000094285"/>
    </source>
</evidence>
<accession>A0A1E4SL58</accession>
<sequence>MNHIQEYSSDSELASDEEQSSRDIDDINIFLQNYAENMLNRGSIFLYIPWRPSASALNLMHSQTKKAMSRIPIASKYSWSDIGKVSPLRYHISIYPNIEGDDYKIEQLKDNLKHSFQNLEIDDSLVGFDEEEVNRYQRVKGILGQAASPKKYVRLKFEPHLRVFKSTKKDTLFLAGVIDINASSGRFFERIRDSIFTNANSLSLIERKPKMPIYHISFQLGELKSTVSEDEIEEFNCQLEDLDIGLESINVYVSDIIINSIGTFKLTKSIQLNI</sequence>
<dbReference type="Proteomes" id="UP000094285">
    <property type="component" value="Unassembled WGS sequence"/>
</dbReference>